<sequence length="445" mass="51108">MNVLKFIRYYLMTNLIGKPYLKRQRKIGERKIEKITGENSPLNPPLKITAYTKEFVSSHYFKGRYIEGVKPVAWVTSGAPIEILKALGFFLIYPENHAALCGARRVQMDLIKTAQKQGLSQNVCSYVRTDIGSLLSGKTPAGKLPKPDLLVACSNICQTVLHWYRMLQEYLNIPLVIIDTPFVYRDIEPHQVDYVKKQLKNVLLPIAERAAGKSLKEKDLKEVIKFSKDATELWLEILNLCAKRPSPLTVFDQFVFMAPIVEMRGDRETVDFYNTMYKEVKFRVNSGIGAIKKEKRRLLWDNLPIWFKMRELALKLAEKGINIPISTYTYAWGELAPLMDLNKDEFEVMARVYLSPILNRGAGHKLKTMADMVKRFNLDGVILHSDRSCKPYSMGQMDQRNKLIEEFSIPAMLLEADQNDENAYSEEQTVIRIESFFEMLGVSNG</sequence>
<dbReference type="Gene3D" id="3.40.50.11900">
    <property type="match status" value="1"/>
</dbReference>
<evidence type="ECO:0000256" key="1">
    <source>
        <dbReference type="ARBA" id="ARBA00005806"/>
    </source>
</evidence>
<dbReference type="GO" id="GO:0051536">
    <property type="term" value="F:iron-sulfur cluster binding"/>
    <property type="evidence" value="ECO:0007669"/>
    <property type="project" value="UniProtKB-KW"/>
</dbReference>
<name>A0A7R6PQM6_9BACT</name>
<dbReference type="Proteomes" id="UP000595564">
    <property type="component" value="Chromosome"/>
</dbReference>
<dbReference type="AlphaFoldDB" id="A0A7R6PQM6"/>
<dbReference type="PANTHER" id="PTHR30548:SF4">
    <property type="entry name" value="SUBUNIT OF OXYGEN-SENSITIVE 2-HYDROXYISOCAPROYL-COA DEHYDRATASE"/>
    <property type="match status" value="1"/>
</dbReference>
<reference evidence="5 6" key="1">
    <citation type="journal article" date="2012" name="Extremophiles">
        <title>Thermotomaculum hydrothermale gen. nov., sp. nov., a novel heterotrophic thermophile within the phylum Acidobacteria from a deep-sea hydrothermal vent chimney in the Southern Okinawa Trough.</title>
        <authorList>
            <person name="Izumi H."/>
            <person name="Nunoura T."/>
            <person name="Miyazaki M."/>
            <person name="Mino S."/>
            <person name="Toki T."/>
            <person name="Takai K."/>
            <person name="Sako Y."/>
            <person name="Sawabe T."/>
            <person name="Nakagawa S."/>
        </authorList>
    </citation>
    <scope>NUCLEOTIDE SEQUENCE [LARGE SCALE GENOMIC DNA]</scope>
    <source>
        <strain evidence="5 6">AC55</strain>
    </source>
</reference>
<evidence type="ECO:0000256" key="4">
    <source>
        <dbReference type="ARBA" id="ARBA00023014"/>
    </source>
</evidence>
<dbReference type="PANTHER" id="PTHR30548">
    <property type="entry name" value="2-HYDROXYGLUTARYL-COA DEHYDRATASE, D-COMPONENT-RELATED"/>
    <property type="match status" value="1"/>
</dbReference>
<protein>
    <submittedName>
        <fullName evidence="5">2-hydroxyglutaryl-CoA dehydratase/benzoyl-CoA reductase subunit</fullName>
    </submittedName>
</protein>
<keyword evidence="6" id="KW-1185">Reference proteome</keyword>
<dbReference type="Pfam" id="PF06050">
    <property type="entry name" value="HGD-D"/>
    <property type="match status" value="1"/>
</dbReference>
<gene>
    <name evidence="5" type="ORF">TTHT_2110</name>
</gene>
<keyword evidence="2" id="KW-0479">Metal-binding</keyword>
<dbReference type="GO" id="GO:0046872">
    <property type="term" value="F:metal ion binding"/>
    <property type="evidence" value="ECO:0007669"/>
    <property type="project" value="UniProtKB-KW"/>
</dbReference>
<accession>A0A7R6PQM6</accession>
<dbReference type="Gene3D" id="3.40.50.11890">
    <property type="match status" value="1"/>
</dbReference>
<organism evidence="5 6">
    <name type="scientific">Thermotomaculum hydrothermale</name>
    <dbReference type="NCBI Taxonomy" id="981385"/>
    <lineage>
        <taxon>Bacteria</taxon>
        <taxon>Pseudomonadati</taxon>
        <taxon>Acidobacteriota</taxon>
        <taxon>Holophagae</taxon>
        <taxon>Thermotomaculales</taxon>
        <taxon>Thermotomaculaceae</taxon>
        <taxon>Thermotomaculum</taxon>
    </lineage>
</organism>
<dbReference type="InterPro" id="IPR010327">
    <property type="entry name" value="FldB/FldC_alpha/beta"/>
</dbReference>
<keyword evidence="4" id="KW-0411">Iron-sulfur</keyword>
<dbReference type="RefSeq" id="WP_201327857.1">
    <property type="nucleotide sequence ID" value="NZ_AP017470.1"/>
</dbReference>
<evidence type="ECO:0000256" key="2">
    <source>
        <dbReference type="ARBA" id="ARBA00022723"/>
    </source>
</evidence>
<dbReference type="KEGG" id="thyd:TTHT_2110"/>
<keyword evidence="3" id="KW-0408">Iron</keyword>
<evidence type="ECO:0000313" key="5">
    <source>
        <dbReference type="EMBL" id="BBB33546.1"/>
    </source>
</evidence>
<dbReference type="EMBL" id="AP017470">
    <property type="protein sequence ID" value="BBB33546.1"/>
    <property type="molecule type" value="Genomic_DNA"/>
</dbReference>
<evidence type="ECO:0000256" key="3">
    <source>
        <dbReference type="ARBA" id="ARBA00023004"/>
    </source>
</evidence>
<comment type="similarity">
    <text evidence="1">Belongs to the FldB/FldC dehydratase alpha/beta subunit family.</text>
</comment>
<proteinExistence type="inferred from homology"/>
<evidence type="ECO:0000313" key="6">
    <source>
        <dbReference type="Proteomes" id="UP000595564"/>
    </source>
</evidence>